<keyword evidence="1" id="KW-0862">Zinc</keyword>
<dbReference type="PANTHER" id="PTHR47718">
    <property type="entry name" value="OS01G0519700 PROTEIN"/>
    <property type="match status" value="1"/>
</dbReference>
<dbReference type="KEGG" id="adu:107475593"/>
<protein>
    <submittedName>
        <fullName evidence="5">Protein FAR1-RELATED SEQUENCE 4-like</fullName>
    </submittedName>
</protein>
<evidence type="ECO:0000259" key="3">
    <source>
        <dbReference type="PROSITE" id="PS50966"/>
    </source>
</evidence>
<feature type="region of interest" description="Disordered" evidence="2">
    <location>
        <begin position="358"/>
        <end position="378"/>
    </location>
</feature>
<sequence length="541" mass="61456">MNDINPNFFYVVNLDNECKFWSAVWVDARCRASYEYYGEVVSLDRTYSTNKYGVVAMGHGLPFASFVGVNHHGKSTILGCALLRNEEIPSYEWVFRQWVKCMGTAPQRIITDQCKSIFRAIKNVLPDTRHRWCIWHITKKLPHKLGGYRRYRELYDEFNDIVWNSRTEKSFENNCRTSLVQFVHEHDNVIGIKEQRELEDDAADLRGVIPCATTSLSVVAEEGPVVCMKVEEEKLVNDTILCVSYDVHFDRSTQEVRCECNLFESSRVLCCHCLEVFHSYKVYKVPNRYVLPRWSKNIKRKHTYVKSSHDVSRSDESHVAFRGLCAHFYNITQDFVNDDEETTLLHAALEETRAKLTTHRVKKRSETVADSHNNNGSTSLNVAAVMDIQAPSKVNTKGWPNSKRLGAALEKSFKKSARRKNKHDPPEKQNLLTLDGYDSSRDGVLCVSGKRCVDGQVGVLSHVGCSIDRREKRPREENSDAARFFGGLKPGGLKLGVSANFRSLDAVVELATIIVSADIVLLVVLGVVVPTTGPVHWFCEL</sequence>
<dbReference type="PROSITE" id="PS50966">
    <property type="entry name" value="ZF_SWIM"/>
    <property type="match status" value="1"/>
</dbReference>
<evidence type="ECO:0000313" key="5">
    <source>
        <dbReference type="RefSeq" id="XP_015950745.1"/>
    </source>
</evidence>
<evidence type="ECO:0000256" key="2">
    <source>
        <dbReference type="SAM" id="MobiDB-lite"/>
    </source>
</evidence>
<organism evidence="4 5">
    <name type="scientific">Arachis duranensis</name>
    <name type="common">Wild peanut</name>
    <dbReference type="NCBI Taxonomy" id="130453"/>
    <lineage>
        <taxon>Eukaryota</taxon>
        <taxon>Viridiplantae</taxon>
        <taxon>Streptophyta</taxon>
        <taxon>Embryophyta</taxon>
        <taxon>Tracheophyta</taxon>
        <taxon>Spermatophyta</taxon>
        <taxon>Magnoliopsida</taxon>
        <taxon>eudicotyledons</taxon>
        <taxon>Gunneridae</taxon>
        <taxon>Pentapetalae</taxon>
        <taxon>rosids</taxon>
        <taxon>fabids</taxon>
        <taxon>Fabales</taxon>
        <taxon>Fabaceae</taxon>
        <taxon>Papilionoideae</taxon>
        <taxon>50 kb inversion clade</taxon>
        <taxon>dalbergioids sensu lato</taxon>
        <taxon>Dalbergieae</taxon>
        <taxon>Pterocarpus clade</taxon>
        <taxon>Arachis</taxon>
    </lineage>
</organism>
<dbReference type="PANTHER" id="PTHR47718:SF13">
    <property type="entry name" value="OS09G0290500 PROTEIN"/>
    <property type="match status" value="1"/>
</dbReference>
<evidence type="ECO:0000313" key="4">
    <source>
        <dbReference type="Proteomes" id="UP000515211"/>
    </source>
</evidence>
<reference evidence="4" key="1">
    <citation type="journal article" date="2016" name="Nat. Genet.">
        <title>The genome sequences of Arachis duranensis and Arachis ipaensis, the diploid ancestors of cultivated peanut.</title>
        <authorList>
            <person name="Bertioli D.J."/>
            <person name="Cannon S.B."/>
            <person name="Froenicke L."/>
            <person name="Huang G."/>
            <person name="Farmer A.D."/>
            <person name="Cannon E.K."/>
            <person name="Liu X."/>
            <person name="Gao D."/>
            <person name="Clevenger J."/>
            <person name="Dash S."/>
            <person name="Ren L."/>
            <person name="Moretzsohn M.C."/>
            <person name="Shirasawa K."/>
            <person name="Huang W."/>
            <person name="Vidigal B."/>
            <person name="Abernathy B."/>
            <person name="Chu Y."/>
            <person name="Niederhuth C.E."/>
            <person name="Umale P."/>
            <person name="Araujo A.C."/>
            <person name="Kozik A."/>
            <person name="Kim K.D."/>
            <person name="Burow M.D."/>
            <person name="Varshney R.K."/>
            <person name="Wang X."/>
            <person name="Zhang X."/>
            <person name="Barkley N."/>
            <person name="Guimaraes P.M."/>
            <person name="Isobe S."/>
            <person name="Guo B."/>
            <person name="Liao B."/>
            <person name="Stalker H.T."/>
            <person name="Schmitz R.J."/>
            <person name="Scheffler B.E."/>
            <person name="Leal-Bertioli S.C."/>
            <person name="Xun X."/>
            <person name="Jackson S.A."/>
            <person name="Michelmore R."/>
            <person name="Ozias-Akins P."/>
        </authorList>
    </citation>
    <scope>NUCLEOTIDE SEQUENCE [LARGE SCALE GENOMIC DNA]</scope>
    <source>
        <strain evidence="4">cv. V14167</strain>
    </source>
</reference>
<accession>A0A6P4CGV4</accession>
<dbReference type="GO" id="GO:0008270">
    <property type="term" value="F:zinc ion binding"/>
    <property type="evidence" value="ECO:0007669"/>
    <property type="project" value="UniProtKB-KW"/>
</dbReference>
<keyword evidence="4" id="KW-1185">Reference proteome</keyword>
<proteinExistence type="predicted"/>
<evidence type="ECO:0000256" key="1">
    <source>
        <dbReference type="PROSITE-ProRule" id="PRU00325"/>
    </source>
</evidence>
<dbReference type="InterPro" id="IPR018289">
    <property type="entry name" value="MULE_transposase_dom"/>
</dbReference>
<gene>
    <name evidence="5" type="primary">LOC107475593</name>
</gene>
<dbReference type="InterPro" id="IPR007527">
    <property type="entry name" value="Znf_SWIM"/>
</dbReference>
<feature type="domain" description="SWIM-type" evidence="3">
    <location>
        <begin position="245"/>
        <end position="281"/>
    </location>
</feature>
<keyword evidence="1" id="KW-0863">Zinc-finger</keyword>
<reference evidence="5" key="2">
    <citation type="submission" date="2025-08" db="UniProtKB">
        <authorList>
            <consortium name="RefSeq"/>
        </authorList>
    </citation>
    <scope>IDENTIFICATION</scope>
    <source>
        <tissue evidence="5">Whole plant</tissue>
    </source>
</reference>
<dbReference type="AlphaFoldDB" id="A0A6P4CGV4"/>
<keyword evidence="1" id="KW-0479">Metal-binding</keyword>
<dbReference type="GeneID" id="107475593"/>
<dbReference type="RefSeq" id="XP_015950745.1">
    <property type="nucleotide sequence ID" value="XM_016095259.1"/>
</dbReference>
<name>A0A6P4CGV4_ARADU</name>
<dbReference type="Proteomes" id="UP000515211">
    <property type="component" value="Chromosome 2"/>
</dbReference>
<dbReference type="Pfam" id="PF10551">
    <property type="entry name" value="MULE"/>
    <property type="match status" value="1"/>
</dbReference>